<dbReference type="PANTHER" id="PTHR11188">
    <property type="entry name" value="ARRESTIN DOMAIN CONTAINING PROTEIN"/>
    <property type="match status" value="1"/>
</dbReference>
<feature type="compositionally biased region" description="Low complexity" evidence="2">
    <location>
        <begin position="509"/>
        <end position="526"/>
    </location>
</feature>
<comment type="similarity">
    <text evidence="1">Belongs to the arrestin family. PalF/RIM8 subfamily.</text>
</comment>
<feature type="region of interest" description="Disordered" evidence="2">
    <location>
        <begin position="399"/>
        <end position="457"/>
    </location>
</feature>
<feature type="region of interest" description="Disordered" evidence="2">
    <location>
        <begin position="1"/>
        <end position="128"/>
    </location>
</feature>
<feature type="compositionally biased region" description="Polar residues" evidence="2">
    <location>
        <begin position="44"/>
        <end position="53"/>
    </location>
</feature>
<feature type="region of interest" description="Disordered" evidence="2">
    <location>
        <begin position="960"/>
        <end position="987"/>
    </location>
</feature>
<sequence length="1280" mass="134434">MGDPSAPSPPAAAAAGGAGATVPVSTATTAPAEAPSVARAAASTNTAPGSTATRIPRIPRIPAQSSHPDRPLSEPRLSTSRDGQQQEPDQDQDQALPQQQQQLLQDSQDSHTPSTIAHASASKSPHRRSFFSRLSLPFRPPARTIADFHIRPAEPHRTYVAGDHVLGAVVLTVVKPVRIAHLTVSLRGLVRVFRDPNAAATAQLPADTATGSSSSATSRLLSGKPSSGSASSSSSYLGNGHALLFRDEMVLSGPGRLEPGNYEFEFDLIFPPHNLPSSIDFERGSICYVVTATLTRPTAVAPTQSCDRRIFLVNPVDIGAVPKPRPRIISLEPISKRSKKRKIVIVTQPPRASQDESPAGMHAEVPNVRDTMSTISITSGGGNSDQHDIVTLSECGSALDSPLETMQTEDTEPEGYAEAQLRAPRTSQPRSPIPADTRSEIGVESAASGGSGNRSGNTGGGFLNAAAGSGSGSGSGFGFGSARGSGSGAGIDGPTGSNVAASTAVHSAATTTGTNTSSSTITNPAAGNSGNGQRHQSPEPTRSMSTTTISGTADDRTITATVDLLKGGCLRGEVVSVKVSVQHVKRIKSLHGVVVTLYRQGRIDSAPPESMFSTAGPNLAKEINEFQGNDTGALDEGVPEINHDGSDGQAQTQGRKTKKSRRTDDSSKAKQKVQPKEKERDQQPTGSKDDNGSGKGSTKVDNYYPKSKTGLGGLSLMSAGTCSVFRKDLSQSFSPLIIDPRTLQSSVTASVRMPEDAFATIKGVPGDMISFKYQLEVIVDLGGKLASLLQSGVGPAGPNLVSKSGNPYDGKPTTTSAVWGGGSHMIETDQLRRQKGVIYVAFEVVVGTTDTTRQRSRGVQGVPDGLRQENIPRQESQLQPQPYEPHNPPDDRYPEDRKDPRQHRHDQQRHELYPGWPVNEIASDSHAAAGPSTVPAGVFLDGSNYHLQYHPYAQQAGLEHYDDSGSRSIPAVPNLPYNSRGSFSDHAPQYIPTAEMLAAERDPNLSEKERIHRAEQRLLPSQPARAASAPNGGEGSSGSTASRHAPSAPSAPSLDEVEAPSMGSPLVLYGDNDLLGSSQAPTEDKQELERRRLLAEASAPPDFPDDYYDDSGPNVGSSSAAGMTRVHAVGAASSRDGSPAGPSYSSSSLANAAPSAPVLEEEDAHHHHYCQSSAYRPGSSGLPAQESGSSSTAPPPVAQVSTITDATAPSALPAEPFWDDDTSTPLALSAPLAEDVESVAPATTDEDRYGRNYTYGPRSSPEASSSRATEQAEPLPKYER</sequence>
<dbReference type="InterPro" id="IPR014756">
    <property type="entry name" value="Ig_E-set"/>
</dbReference>
<feature type="compositionally biased region" description="Basic and acidic residues" evidence="2">
    <location>
        <begin position="662"/>
        <end position="692"/>
    </location>
</feature>
<dbReference type="Gene3D" id="2.60.40.640">
    <property type="match status" value="1"/>
</dbReference>
<comment type="caution">
    <text evidence="4">The sequence shown here is derived from an EMBL/GenBank/DDBJ whole genome shotgun (WGS) entry which is preliminary data.</text>
</comment>
<evidence type="ECO:0000256" key="1">
    <source>
        <dbReference type="ARBA" id="ARBA00037950"/>
    </source>
</evidence>
<feature type="compositionally biased region" description="Low complexity" evidence="2">
    <location>
        <begin position="1138"/>
        <end position="1157"/>
    </location>
</feature>
<dbReference type="EMBL" id="CAWUOM010000006">
    <property type="protein sequence ID" value="CAK7263738.1"/>
    <property type="molecule type" value="Genomic_DNA"/>
</dbReference>
<dbReference type="SUPFAM" id="SSF81296">
    <property type="entry name" value="E set domains"/>
    <property type="match status" value="1"/>
</dbReference>
<evidence type="ECO:0000313" key="4">
    <source>
        <dbReference type="EMBL" id="CAK7263738.1"/>
    </source>
</evidence>
<proteinExistence type="inferred from homology"/>
<feature type="region of interest" description="Disordered" evidence="2">
    <location>
        <begin position="850"/>
        <end position="914"/>
    </location>
</feature>
<dbReference type="SMART" id="SM01017">
    <property type="entry name" value="Arrestin_C"/>
    <property type="match status" value="1"/>
</dbReference>
<keyword evidence="5" id="KW-1185">Reference proteome</keyword>
<dbReference type="InterPro" id="IPR050357">
    <property type="entry name" value="Arrestin_domain-protein"/>
</dbReference>
<feature type="compositionally biased region" description="Polar residues" evidence="2">
    <location>
        <begin position="531"/>
        <end position="549"/>
    </location>
</feature>
<name>A0ABP0D694_9PEZI</name>
<accession>A0ABP0D694</accession>
<feature type="compositionally biased region" description="Basic and acidic residues" evidence="2">
    <location>
        <begin position="887"/>
        <end position="899"/>
    </location>
</feature>
<feature type="region of interest" description="Disordered" evidence="2">
    <location>
        <begin position="204"/>
        <end position="235"/>
    </location>
</feature>
<dbReference type="Proteomes" id="UP001642501">
    <property type="component" value="Unassembled WGS sequence"/>
</dbReference>
<evidence type="ECO:0000313" key="5">
    <source>
        <dbReference type="Proteomes" id="UP001642501"/>
    </source>
</evidence>
<feature type="compositionally biased region" description="Low complexity" evidence="2">
    <location>
        <begin position="1257"/>
        <end position="1269"/>
    </location>
</feature>
<dbReference type="InterPro" id="IPR011022">
    <property type="entry name" value="Arrestin_C-like"/>
</dbReference>
<feature type="compositionally biased region" description="Basic and acidic residues" evidence="2">
    <location>
        <begin position="1082"/>
        <end position="1094"/>
    </location>
</feature>
<protein>
    <submittedName>
        <fullName evidence="4">Ph-response sensor protein</fullName>
    </submittedName>
</protein>
<feature type="region of interest" description="Disordered" evidence="2">
    <location>
        <begin position="1016"/>
        <end position="1280"/>
    </location>
</feature>
<gene>
    <name evidence="4" type="primary">RIM8</name>
    <name evidence="4" type="ORF">SEPCBS57363_000722</name>
</gene>
<dbReference type="InterPro" id="IPR011021">
    <property type="entry name" value="Arrestin-like_N"/>
</dbReference>
<evidence type="ECO:0000259" key="3">
    <source>
        <dbReference type="SMART" id="SM01017"/>
    </source>
</evidence>
<feature type="region of interest" description="Disordered" evidence="2">
    <location>
        <begin position="509"/>
        <end position="549"/>
    </location>
</feature>
<dbReference type="PANTHER" id="PTHR11188:SF161">
    <property type="entry name" value="PH-RESPONSE REGULATOR PROTEIN PALF_RIM8"/>
    <property type="match status" value="1"/>
</dbReference>
<dbReference type="InterPro" id="IPR014752">
    <property type="entry name" value="Arrestin-like_C"/>
</dbReference>
<organism evidence="4 5">
    <name type="scientific">Sporothrix epigloea</name>
    <dbReference type="NCBI Taxonomy" id="1892477"/>
    <lineage>
        <taxon>Eukaryota</taxon>
        <taxon>Fungi</taxon>
        <taxon>Dikarya</taxon>
        <taxon>Ascomycota</taxon>
        <taxon>Pezizomycotina</taxon>
        <taxon>Sordariomycetes</taxon>
        <taxon>Sordariomycetidae</taxon>
        <taxon>Ophiostomatales</taxon>
        <taxon>Ophiostomataceae</taxon>
        <taxon>Sporothrix</taxon>
    </lineage>
</organism>
<feature type="compositionally biased region" description="Pro residues" evidence="2">
    <location>
        <begin position="1"/>
        <end position="10"/>
    </location>
</feature>
<feature type="compositionally biased region" description="Low complexity" evidence="2">
    <location>
        <begin position="93"/>
        <end position="107"/>
    </location>
</feature>
<feature type="region of interest" description="Disordered" evidence="2">
    <location>
        <begin position="800"/>
        <end position="821"/>
    </location>
</feature>
<feature type="region of interest" description="Disordered" evidence="2">
    <location>
        <begin position="629"/>
        <end position="704"/>
    </location>
</feature>
<feature type="compositionally biased region" description="Low complexity" evidence="2">
    <location>
        <begin position="11"/>
        <end position="43"/>
    </location>
</feature>
<feature type="compositionally biased region" description="Polar residues" evidence="2">
    <location>
        <begin position="110"/>
        <end position="123"/>
    </location>
</feature>
<reference evidence="4 5" key="1">
    <citation type="submission" date="2024-01" db="EMBL/GenBank/DDBJ databases">
        <authorList>
            <person name="Allen C."/>
            <person name="Tagirdzhanova G."/>
        </authorList>
    </citation>
    <scope>NUCLEOTIDE SEQUENCE [LARGE SCALE GENOMIC DNA]</scope>
    <source>
        <strain evidence="4 5">CBS 573.63</strain>
    </source>
</reference>
<dbReference type="Pfam" id="PF00339">
    <property type="entry name" value="Arrestin_N"/>
    <property type="match status" value="1"/>
</dbReference>
<feature type="domain" description="Arrestin C-terminal-like" evidence="3">
    <location>
        <begin position="554"/>
        <end position="791"/>
    </location>
</feature>
<evidence type="ECO:0000256" key="2">
    <source>
        <dbReference type="SAM" id="MobiDB-lite"/>
    </source>
</evidence>